<dbReference type="PANTHER" id="PTHR10625:SF10">
    <property type="entry name" value="HISTONE DEACETYLASE HDAC1"/>
    <property type="match status" value="1"/>
</dbReference>
<dbReference type="Pfam" id="PF00850">
    <property type="entry name" value="Hist_deacetyl"/>
    <property type="match status" value="1"/>
</dbReference>
<keyword evidence="4" id="KW-0006">Acetoin catabolism</keyword>
<reference evidence="6 7" key="1">
    <citation type="submission" date="2023-07" db="EMBL/GenBank/DDBJ databases">
        <title>Sequencing the genomes of 1000 actinobacteria strains.</title>
        <authorList>
            <person name="Klenk H.-P."/>
        </authorList>
    </citation>
    <scope>NUCLEOTIDE SEQUENCE [LARGE SCALE GENOMIC DNA]</scope>
    <source>
        <strain evidence="6 7">DSM 44508</strain>
    </source>
</reference>
<dbReference type="InterPro" id="IPR023801">
    <property type="entry name" value="His_deacetylse_dom"/>
</dbReference>
<organism evidence="6 7">
    <name type="scientific">Corynebacterium felinum</name>
    <dbReference type="NCBI Taxonomy" id="131318"/>
    <lineage>
        <taxon>Bacteria</taxon>
        <taxon>Bacillati</taxon>
        <taxon>Actinomycetota</taxon>
        <taxon>Actinomycetes</taxon>
        <taxon>Mycobacteriales</taxon>
        <taxon>Corynebacteriaceae</taxon>
        <taxon>Corynebacterium</taxon>
    </lineage>
</organism>
<protein>
    <recommendedName>
        <fullName evidence="3">Acetoin utilization protein AcuC</fullName>
    </recommendedName>
</protein>
<dbReference type="CDD" id="cd09994">
    <property type="entry name" value="HDAC_AcuC_like"/>
    <property type="match status" value="1"/>
</dbReference>
<evidence type="ECO:0000256" key="3">
    <source>
        <dbReference type="ARBA" id="ARBA00020218"/>
    </source>
</evidence>
<evidence type="ECO:0000313" key="7">
    <source>
        <dbReference type="Proteomes" id="UP001183619"/>
    </source>
</evidence>
<dbReference type="InterPro" id="IPR023696">
    <property type="entry name" value="Ureohydrolase_dom_sf"/>
</dbReference>
<evidence type="ECO:0000256" key="2">
    <source>
        <dbReference type="ARBA" id="ARBA00005947"/>
    </source>
</evidence>
<feature type="domain" description="Histone deacetylase" evidence="5">
    <location>
        <begin position="20"/>
        <end position="308"/>
    </location>
</feature>
<name>A0ABU2B9X8_9CORY</name>
<dbReference type="InterPro" id="IPR037138">
    <property type="entry name" value="His_deacetylse_dom_sf"/>
</dbReference>
<comment type="caution">
    <text evidence="6">The sequence shown here is derived from an EMBL/GenBank/DDBJ whole genome shotgun (WGS) entry which is preliminary data.</text>
</comment>
<comment type="pathway">
    <text evidence="1">Ketone degradation; acetoin degradation.</text>
</comment>
<dbReference type="InterPro" id="IPR000286">
    <property type="entry name" value="HDACs"/>
</dbReference>
<sequence length="382" mass="41347">MKPLLLHTAELLEYSFGEDHPMGPDRVRVAMELAQHFGVLELFDIAEPPLDCAAYVASVHCPDYIQATIDQTPDLDFGIGDHEHPLTPGLAPIAARVVGATVAAVQAVWNGTHARAVNLSGGLHHATFNRQSGFCMYNDAAAAIRWLLDQGATRVCYLDLDAHHGDGVEAMFWNDPRVLTISAHESGLYLFPYTGFSHDIGGPDAAGTAVNIAFPRHTRDVEWLQAVHGIVPQILSRFRPEIIISQHGADPHRNDPLADLELSIDAMALAYRSVAGWAQKYAKGKWVAIGGGGYNRDSVGRAWTQLLCAVAGVELPADATLPAGWEQRVRCDSGLMLGDAGAAHALADFSPERRLTVQPCAPMVATSRSIFPYWGLNPYPGH</sequence>
<evidence type="ECO:0000256" key="4">
    <source>
        <dbReference type="ARBA" id="ARBA00022627"/>
    </source>
</evidence>
<accession>A0ABU2B9X8</accession>
<evidence type="ECO:0000256" key="1">
    <source>
        <dbReference type="ARBA" id="ARBA00005101"/>
    </source>
</evidence>
<dbReference type="PANTHER" id="PTHR10625">
    <property type="entry name" value="HISTONE DEACETYLASE HDAC1-RELATED"/>
    <property type="match status" value="1"/>
</dbReference>
<dbReference type="PRINTS" id="PR01270">
    <property type="entry name" value="HDASUPER"/>
</dbReference>
<dbReference type="EMBL" id="JAVDYF010000001">
    <property type="protein sequence ID" value="MDR7355447.1"/>
    <property type="molecule type" value="Genomic_DNA"/>
</dbReference>
<comment type="similarity">
    <text evidence="2">Belongs to the histone deacetylase family.</text>
</comment>
<evidence type="ECO:0000259" key="5">
    <source>
        <dbReference type="Pfam" id="PF00850"/>
    </source>
</evidence>
<proteinExistence type="inferred from homology"/>
<dbReference type="Gene3D" id="3.40.800.20">
    <property type="entry name" value="Histone deacetylase domain"/>
    <property type="match status" value="1"/>
</dbReference>
<gene>
    <name evidence="6" type="ORF">J2S37_001985</name>
</gene>
<dbReference type="InterPro" id="IPR003085">
    <property type="entry name" value="AcuC"/>
</dbReference>
<keyword evidence="7" id="KW-1185">Reference proteome</keyword>
<dbReference type="RefSeq" id="WP_277104088.1">
    <property type="nucleotide sequence ID" value="NZ_BAAAJS010000001.1"/>
</dbReference>
<dbReference type="Proteomes" id="UP001183619">
    <property type="component" value="Unassembled WGS sequence"/>
</dbReference>
<dbReference type="SUPFAM" id="SSF52768">
    <property type="entry name" value="Arginase/deacetylase"/>
    <property type="match status" value="1"/>
</dbReference>
<evidence type="ECO:0000313" key="6">
    <source>
        <dbReference type="EMBL" id="MDR7355447.1"/>
    </source>
</evidence>